<keyword evidence="2 8" id="KW-0645">Protease</keyword>
<evidence type="ECO:0000259" key="10">
    <source>
        <dbReference type="PROSITE" id="PS51864"/>
    </source>
</evidence>
<dbReference type="InterPro" id="IPR006026">
    <property type="entry name" value="Peptidase_Metallo"/>
</dbReference>
<keyword evidence="6 8" id="KW-0482">Metalloprotease</keyword>
<dbReference type="SUPFAM" id="SSF55486">
    <property type="entry name" value="Metalloproteases ('zincins'), catalytic domain"/>
    <property type="match status" value="1"/>
</dbReference>
<comment type="caution">
    <text evidence="11">The sequence shown here is derived from an EMBL/GenBank/DDBJ whole genome shotgun (WGS) entry which is preliminary data.</text>
</comment>
<keyword evidence="3 8" id="KW-0479">Metal-binding</keyword>
<dbReference type="PROSITE" id="PS51864">
    <property type="entry name" value="ASTACIN"/>
    <property type="match status" value="1"/>
</dbReference>
<feature type="binding site" evidence="8">
    <location>
        <position position="240"/>
    </location>
    <ligand>
        <name>Zn(2+)</name>
        <dbReference type="ChEBI" id="CHEBI:29105"/>
        <note>catalytic</note>
    </ligand>
</feature>
<feature type="binding site" evidence="8">
    <location>
        <position position="234"/>
    </location>
    <ligand>
        <name>Zn(2+)</name>
        <dbReference type="ChEBI" id="CHEBI:29105"/>
        <note>catalytic</note>
    </ligand>
</feature>
<evidence type="ECO:0000256" key="5">
    <source>
        <dbReference type="ARBA" id="ARBA00022833"/>
    </source>
</evidence>
<dbReference type="PANTHER" id="PTHR10127">
    <property type="entry name" value="DISCOIDIN, CUB, EGF, LAMININ , AND ZINC METALLOPROTEASE DOMAIN CONTAINING"/>
    <property type="match status" value="1"/>
</dbReference>
<dbReference type="Proteomes" id="UP000827092">
    <property type="component" value="Unassembled WGS sequence"/>
</dbReference>
<feature type="domain" description="Peptidase M12A" evidence="10">
    <location>
        <begin position="135"/>
        <end position="333"/>
    </location>
</feature>
<evidence type="ECO:0000256" key="3">
    <source>
        <dbReference type="ARBA" id="ARBA00022723"/>
    </source>
</evidence>
<dbReference type="PRINTS" id="PR00480">
    <property type="entry name" value="ASTACIN"/>
</dbReference>
<dbReference type="EMBL" id="JAFNEN010000050">
    <property type="protein sequence ID" value="KAG8197807.1"/>
    <property type="molecule type" value="Genomic_DNA"/>
</dbReference>
<evidence type="ECO:0000256" key="2">
    <source>
        <dbReference type="ARBA" id="ARBA00022670"/>
    </source>
</evidence>
<dbReference type="Gene3D" id="3.40.390.10">
    <property type="entry name" value="Collagenase (Catalytic Domain)"/>
    <property type="match status" value="1"/>
</dbReference>
<dbReference type="Pfam" id="PF01400">
    <property type="entry name" value="Astacin"/>
    <property type="match status" value="1"/>
</dbReference>
<evidence type="ECO:0000313" key="12">
    <source>
        <dbReference type="Proteomes" id="UP000827092"/>
    </source>
</evidence>
<dbReference type="GO" id="GO:0006508">
    <property type="term" value="P:proteolysis"/>
    <property type="evidence" value="ECO:0007669"/>
    <property type="project" value="UniProtKB-KW"/>
</dbReference>
<name>A0AAV6VPQ3_9ARAC</name>
<dbReference type="SMART" id="SM00235">
    <property type="entry name" value="ZnMc"/>
    <property type="match status" value="1"/>
</dbReference>
<evidence type="ECO:0000256" key="4">
    <source>
        <dbReference type="ARBA" id="ARBA00022801"/>
    </source>
</evidence>
<evidence type="ECO:0000256" key="6">
    <source>
        <dbReference type="ARBA" id="ARBA00023049"/>
    </source>
</evidence>
<evidence type="ECO:0000256" key="8">
    <source>
        <dbReference type="PROSITE-ProRule" id="PRU01211"/>
    </source>
</evidence>
<sequence>MLHFVSDKIFYESKVIQGNYLRSTNSSQISKAPGRLSRCISLLCVVYYVCMGHILSLADQSSSNNTTPEYLENLLTTNKFKEFITILQIPNTDLVNPTQRKVIPYDLFFYNGIFGGDILFRPGQILNEGEDFDFNVPLKLAINKWPNGVVPYYISKTIEDNQTSVINNEIEYTNRKLAPYINFRPYQDGDEDYVLFFRGGSGCYTNLGRVGGPQVISLDDLCLVKYFITHELQHVLGVGHVHNRIDRNEFIDLKIHNINQALKSQYEIYASDAFVNTGPYEYYSLMHFPVKVPGFDDYYGFELKQAGFNESKVGFGAYGLTPTDVQRIKTLYS</sequence>
<accession>A0AAV6VPQ3</accession>
<dbReference type="InterPro" id="IPR024079">
    <property type="entry name" value="MetalloPept_cat_dom_sf"/>
</dbReference>
<dbReference type="AlphaFoldDB" id="A0AAV6VPQ3"/>
<reference evidence="11 12" key="1">
    <citation type="journal article" date="2022" name="Nat. Ecol. Evol.">
        <title>A masculinizing supergene underlies an exaggerated male reproductive morph in a spider.</title>
        <authorList>
            <person name="Hendrickx F."/>
            <person name="De Corte Z."/>
            <person name="Sonet G."/>
            <person name="Van Belleghem S.M."/>
            <person name="Kostlbacher S."/>
            <person name="Vangestel C."/>
        </authorList>
    </citation>
    <scope>NUCLEOTIDE SEQUENCE [LARGE SCALE GENOMIC DNA]</scope>
    <source>
        <strain evidence="11">W744_W776</strain>
    </source>
</reference>
<evidence type="ECO:0000256" key="9">
    <source>
        <dbReference type="RuleBase" id="RU361183"/>
    </source>
</evidence>
<dbReference type="PANTHER" id="PTHR10127:SF780">
    <property type="entry name" value="METALLOENDOPEPTIDASE"/>
    <property type="match status" value="1"/>
</dbReference>
<keyword evidence="12" id="KW-1185">Reference proteome</keyword>
<comment type="function">
    <text evidence="7">Zinc metalloprotease. Provoques deadhesion of endothelial cells from cell cultures, and also degradation of fibronectin, fibrinogen and gelatin in vitro. Its role in the venom is not fully understood but it might act as a spreading factor that facilitates diffusion of other venom toxins. Alternatively, it might be involved in the proteolytic processing of other venom toxins or it might play a role in extra-oral digestion of prey.</text>
</comment>
<evidence type="ECO:0000313" key="11">
    <source>
        <dbReference type="EMBL" id="KAG8197807.1"/>
    </source>
</evidence>
<protein>
    <recommendedName>
        <fullName evidence="9">Metalloendopeptidase</fullName>
        <ecNumber evidence="9">3.4.24.-</ecNumber>
    </recommendedName>
</protein>
<evidence type="ECO:0000256" key="1">
    <source>
        <dbReference type="ARBA" id="ARBA00011245"/>
    </source>
</evidence>
<keyword evidence="5 8" id="KW-0862">Zinc</keyword>
<dbReference type="GO" id="GO:0008270">
    <property type="term" value="F:zinc ion binding"/>
    <property type="evidence" value="ECO:0007669"/>
    <property type="project" value="UniProtKB-UniRule"/>
</dbReference>
<comment type="caution">
    <text evidence="8">Lacks conserved residue(s) required for the propagation of feature annotation.</text>
</comment>
<dbReference type="GO" id="GO:0004222">
    <property type="term" value="F:metalloendopeptidase activity"/>
    <property type="evidence" value="ECO:0007669"/>
    <property type="project" value="UniProtKB-UniRule"/>
</dbReference>
<feature type="binding site" evidence="8">
    <location>
        <position position="230"/>
    </location>
    <ligand>
        <name>Zn(2+)</name>
        <dbReference type="ChEBI" id="CHEBI:29105"/>
        <note>catalytic</note>
    </ligand>
</feature>
<gene>
    <name evidence="11" type="ORF">JTE90_006507</name>
</gene>
<evidence type="ECO:0000256" key="7">
    <source>
        <dbReference type="ARBA" id="ARBA00025529"/>
    </source>
</evidence>
<keyword evidence="4 8" id="KW-0378">Hydrolase</keyword>
<comment type="cofactor">
    <cofactor evidence="8 9">
        <name>Zn(2+)</name>
        <dbReference type="ChEBI" id="CHEBI:29105"/>
    </cofactor>
    <text evidence="8 9">Binds 1 zinc ion per subunit.</text>
</comment>
<feature type="active site" evidence="8">
    <location>
        <position position="231"/>
    </location>
</feature>
<comment type="subunit">
    <text evidence="1">Monomer.</text>
</comment>
<dbReference type="EC" id="3.4.24.-" evidence="9"/>
<proteinExistence type="predicted"/>
<organism evidence="11 12">
    <name type="scientific">Oedothorax gibbosus</name>
    <dbReference type="NCBI Taxonomy" id="931172"/>
    <lineage>
        <taxon>Eukaryota</taxon>
        <taxon>Metazoa</taxon>
        <taxon>Ecdysozoa</taxon>
        <taxon>Arthropoda</taxon>
        <taxon>Chelicerata</taxon>
        <taxon>Arachnida</taxon>
        <taxon>Araneae</taxon>
        <taxon>Araneomorphae</taxon>
        <taxon>Entelegynae</taxon>
        <taxon>Araneoidea</taxon>
        <taxon>Linyphiidae</taxon>
        <taxon>Erigoninae</taxon>
        <taxon>Oedothorax</taxon>
    </lineage>
</organism>
<dbReference type="InterPro" id="IPR001506">
    <property type="entry name" value="Peptidase_M12A"/>
</dbReference>